<dbReference type="PANTHER" id="PTHR48079">
    <property type="entry name" value="PROTEIN YEEZ"/>
    <property type="match status" value="1"/>
</dbReference>
<comment type="caution">
    <text evidence="2">The sequence shown here is derived from an EMBL/GenBank/DDBJ whole genome shotgun (WGS) entry which is preliminary data.</text>
</comment>
<dbReference type="InterPro" id="IPR051783">
    <property type="entry name" value="NAD(P)-dependent_oxidoreduct"/>
</dbReference>
<dbReference type="InParanoid" id="A0A1E1LPR1"/>
<feature type="domain" description="NAD-dependent epimerase/dehydratase" evidence="1">
    <location>
        <begin position="7"/>
        <end position="237"/>
    </location>
</feature>
<dbReference type="SUPFAM" id="SSF51735">
    <property type="entry name" value="NAD(P)-binding Rossmann-fold domains"/>
    <property type="match status" value="1"/>
</dbReference>
<protein>
    <submittedName>
        <fullName evidence="2">Related to NAD dependent epimerase/dehydratase family protein</fullName>
    </submittedName>
</protein>
<dbReference type="AlphaFoldDB" id="A0A1E1LPR1"/>
<proteinExistence type="predicted"/>
<evidence type="ECO:0000259" key="1">
    <source>
        <dbReference type="Pfam" id="PF01370"/>
    </source>
</evidence>
<reference evidence="3" key="1">
    <citation type="submission" date="2016-03" db="EMBL/GenBank/DDBJ databases">
        <authorList>
            <person name="Ploux O."/>
        </authorList>
    </citation>
    <scope>NUCLEOTIDE SEQUENCE [LARGE SCALE GENOMIC DNA]</scope>
    <source>
        <strain evidence="3">UK7</strain>
    </source>
</reference>
<keyword evidence="3" id="KW-1185">Reference proteome</keyword>
<dbReference type="STRING" id="914237.A0A1E1LPR1"/>
<dbReference type="GO" id="GO:0005737">
    <property type="term" value="C:cytoplasm"/>
    <property type="evidence" value="ECO:0007669"/>
    <property type="project" value="TreeGrafter"/>
</dbReference>
<sequence length="354" mass="38914">MSSMKLLLTGASGYVGGTVLSRLRTSLATELKQITISVLVRRPEHVEAYLAKDIQPVLFNDLEDIEFLRQVAADYDYVIHTADSTNSMAVEALIQGLADRAKRTGRTADFFHLSGTSSLGDQPVTKRLCEGREFSDDEDVYGYMQYREGINSYSQRVTDIKTIQIGVQVGVRTYIIKAPRIFGRGAGFFNQKSAHIPWLMSGALAAGQAEYIGDGAAVWDDVHVGDLADLFEMLLVKVLRAEGIPSGTQGIYFAAALRHSWMRLAENIATAGVTLGYLASSNLKQLSLQEAAQKYTRGDVLTAEVGLASNSRTIATRALKMGWRPKATEVDFQRSILEDFKLVYDLENVSVQGI</sequence>
<dbReference type="Pfam" id="PF01370">
    <property type="entry name" value="Epimerase"/>
    <property type="match status" value="1"/>
</dbReference>
<dbReference type="Proteomes" id="UP000178129">
    <property type="component" value="Unassembled WGS sequence"/>
</dbReference>
<evidence type="ECO:0000313" key="3">
    <source>
        <dbReference type="Proteomes" id="UP000178129"/>
    </source>
</evidence>
<dbReference type="PANTHER" id="PTHR48079:SF6">
    <property type="entry name" value="NAD(P)-BINDING DOMAIN-CONTAINING PROTEIN-RELATED"/>
    <property type="match status" value="1"/>
</dbReference>
<dbReference type="InterPro" id="IPR036291">
    <property type="entry name" value="NAD(P)-bd_dom_sf"/>
</dbReference>
<evidence type="ECO:0000313" key="2">
    <source>
        <dbReference type="EMBL" id="CZT12456.1"/>
    </source>
</evidence>
<dbReference type="GO" id="GO:0004029">
    <property type="term" value="F:aldehyde dehydrogenase (NAD+) activity"/>
    <property type="evidence" value="ECO:0007669"/>
    <property type="project" value="TreeGrafter"/>
</dbReference>
<gene>
    <name evidence="2" type="ORF">RCO7_07706</name>
</gene>
<dbReference type="Gene3D" id="3.40.50.720">
    <property type="entry name" value="NAD(P)-binding Rossmann-like Domain"/>
    <property type="match status" value="1"/>
</dbReference>
<dbReference type="EMBL" id="FJUW01000072">
    <property type="protein sequence ID" value="CZT12456.1"/>
    <property type="molecule type" value="Genomic_DNA"/>
</dbReference>
<dbReference type="InterPro" id="IPR001509">
    <property type="entry name" value="Epimerase_deHydtase"/>
</dbReference>
<accession>A0A1E1LPR1</accession>
<dbReference type="FunCoup" id="A0A1E1LPR1">
    <property type="interactions" value="25"/>
</dbReference>
<name>A0A1E1LPR1_9HELO</name>
<organism evidence="2 3">
    <name type="scientific">Rhynchosporium graminicola</name>
    <dbReference type="NCBI Taxonomy" id="2792576"/>
    <lineage>
        <taxon>Eukaryota</taxon>
        <taxon>Fungi</taxon>
        <taxon>Dikarya</taxon>
        <taxon>Ascomycota</taxon>
        <taxon>Pezizomycotina</taxon>
        <taxon>Leotiomycetes</taxon>
        <taxon>Helotiales</taxon>
        <taxon>Ploettnerulaceae</taxon>
        <taxon>Rhynchosporium</taxon>
    </lineage>
</organism>